<evidence type="ECO:0000313" key="4">
    <source>
        <dbReference type="Proteomes" id="UP000037035"/>
    </source>
</evidence>
<evidence type="ECO:0000256" key="1">
    <source>
        <dbReference type="SAM" id="MobiDB-lite"/>
    </source>
</evidence>
<dbReference type="VEuPathDB" id="FungiDB:VP01_493g2"/>
<feature type="transmembrane region" description="Helical" evidence="2">
    <location>
        <begin position="532"/>
        <end position="551"/>
    </location>
</feature>
<dbReference type="EMBL" id="LAVV01010098">
    <property type="protein sequence ID" value="KNZ49559.1"/>
    <property type="molecule type" value="Genomic_DNA"/>
</dbReference>
<keyword evidence="4" id="KW-1185">Reference proteome</keyword>
<organism evidence="3 4">
    <name type="scientific">Puccinia sorghi</name>
    <dbReference type="NCBI Taxonomy" id="27349"/>
    <lineage>
        <taxon>Eukaryota</taxon>
        <taxon>Fungi</taxon>
        <taxon>Dikarya</taxon>
        <taxon>Basidiomycota</taxon>
        <taxon>Pucciniomycotina</taxon>
        <taxon>Pucciniomycetes</taxon>
        <taxon>Pucciniales</taxon>
        <taxon>Pucciniaceae</taxon>
        <taxon>Puccinia</taxon>
    </lineage>
</organism>
<protein>
    <submittedName>
        <fullName evidence="3">Uncharacterized protein</fullName>
    </submittedName>
</protein>
<dbReference type="Proteomes" id="UP000037035">
    <property type="component" value="Unassembled WGS sequence"/>
</dbReference>
<feature type="transmembrane region" description="Helical" evidence="2">
    <location>
        <begin position="502"/>
        <end position="520"/>
    </location>
</feature>
<comment type="caution">
    <text evidence="3">The sequence shown here is derived from an EMBL/GenBank/DDBJ whole genome shotgun (WGS) entry which is preliminary data.</text>
</comment>
<keyword evidence="2" id="KW-1133">Transmembrane helix</keyword>
<accession>A0A0L6UM04</accession>
<sequence length="622" mass="68081">MSYSPYSHTTGIPTHAERLEFLLTANRPLTAQAVKAAAILILLPPNWLNYISSYISSLIQVEMLSSSQVDPPLQDKSKGKELAFFLKPPVVKISQTCSDDSLPLSRSDLTPFWNAIQTIHKSLSQSFPTSDRQQEYSLRGDSTGHQPTLPQRSLLRHHADPFNPACDSAQTSVFGIGTTTNWTSDSHSEAVGDPSFPLLQQLEYWSNRLGHPQGGGSPTSLPQPGGQPVRLHFFVSMSRLCQCSCPTCSTFLSGPLSSHPGPVIQGHLASQRTNTQAILISGRKQTGGTGYQQTGGTSYQQTGGTVPQRLPPWRIYYSRPGPFLNFNQPVPQSGTNEPGEGILPCLLSLKAIPCLQCCLFLSTDHPFGNSISGWHLGPSVFTSVSSQKLVHSPAQLQCKAACTSEDIFRQCASPCNHTPLPAKCTLPSSLQPLCGTPATVGVVEEGNKTYVSSVTSPSPYPLSFHLSHLRLVLWVRIIGTGASFPSPFPFPNKPTIFRRRECCGASIIYSGVIFSLPYAYCIQSSTHFIHFLLIHYLFFHLLFLFILLVPFHSIAGNNPSICDIKFCDISHISYYTRRSSGLPFVSHHPIIHSYGHWSTFIHFLALGSSPPQHSSLDLAQLG</sequence>
<keyword evidence="2" id="KW-0472">Membrane</keyword>
<keyword evidence="2" id="KW-0812">Transmembrane</keyword>
<evidence type="ECO:0000313" key="3">
    <source>
        <dbReference type="EMBL" id="KNZ49559.1"/>
    </source>
</evidence>
<proteinExistence type="predicted"/>
<dbReference type="AlphaFoldDB" id="A0A0L6UM04"/>
<reference evidence="3 4" key="1">
    <citation type="submission" date="2015-08" db="EMBL/GenBank/DDBJ databases">
        <title>Next Generation Sequencing and Analysis of the Genome of Puccinia sorghi L Schw, the Causal Agent of Maize Common Rust.</title>
        <authorList>
            <person name="Rochi L."/>
            <person name="Burguener G."/>
            <person name="Darino M."/>
            <person name="Turjanski A."/>
            <person name="Kreff E."/>
            <person name="Dieguez M.J."/>
            <person name="Sacco F."/>
        </authorList>
    </citation>
    <scope>NUCLEOTIDE SEQUENCE [LARGE SCALE GENOMIC DNA]</scope>
    <source>
        <strain evidence="3 4">RO10H11247</strain>
    </source>
</reference>
<gene>
    <name evidence="3" type="ORF">VP01_493g2</name>
</gene>
<feature type="region of interest" description="Disordered" evidence="1">
    <location>
        <begin position="124"/>
        <end position="146"/>
    </location>
</feature>
<evidence type="ECO:0000256" key="2">
    <source>
        <dbReference type="SAM" id="Phobius"/>
    </source>
</evidence>
<name>A0A0L6UM04_9BASI</name>
<feature type="compositionally biased region" description="Low complexity" evidence="1">
    <location>
        <begin position="291"/>
        <end position="304"/>
    </location>
</feature>
<feature type="region of interest" description="Disordered" evidence="1">
    <location>
        <begin position="285"/>
        <end position="304"/>
    </location>
</feature>